<name>A0A2K8KWH9_MARES</name>
<feature type="domain" description="Peptidase M48" evidence="8">
    <location>
        <begin position="63"/>
        <end position="248"/>
    </location>
</feature>
<evidence type="ECO:0000256" key="5">
    <source>
        <dbReference type="ARBA" id="ARBA00022833"/>
    </source>
</evidence>
<dbReference type="GO" id="GO:0046872">
    <property type="term" value="F:metal ion binding"/>
    <property type="evidence" value="ECO:0007669"/>
    <property type="project" value="UniProtKB-KW"/>
</dbReference>
<dbReference type="Gene3D" id="3.30.2010.10">
    <property type="entry name" value="Metalloproteases ('zincins'), catalytic domain"/>
    <property type="match status" value="1"/>
</dbReference>
<protein>
    <submittedName>
        <fullName evidence="9">Zn-dependent protease</fullName>
    </submittedName>
</protein>
<evidence type="ECO:0000259" key="8">
    <source>
        <dbReference type="Pfam" id="PF01435"/>
    </source>
</evidence>
<dbReference type="InterPro" id="IPR051156">
    <property type="entry name" value="Mito/Outer_Membr_Metalloprot"/>
</dbReference>
<feature type="chain" id="PRO_5014758944" evidence="7">
    <location>
        <begin position="26"/>
        <end position="484"/>
    </location>
</feature>
<comment type="cofactor">
    <cofactor evidence="1">
        <name>Zn(2+)</name>
        <dbReference type="ChEBI" id="CHEBI:29105"/>
    </cofactor>
</comment>
<dbReference type="PANTHER" id="PTHR22726:SF24">
    <property type="entry name" value="M48 FAMILY METALLOPEPTIDASE"/>
    <property type="match status" value="1"/>
</dbReference>
<dbReference type="Pfam" id="PF01435">
    <property type="entry name" value="Peptidase_M48"/>
    <property type="match status" value="1"/>
</dbReference>
<accession>A0A2K8KWH9</accession>
<dbReference type="PANTHER" id="PTHR22726">
    <property type="entry name" value="METALLOENDOPEPTIDASE OMA1"/>
    <property type="match status" value="1"/>
</dbReference>
<dbReference type="PROSITE" id="PS51257">
    <property type="entry name" value="PROKAR_LIPOPROTEIN"/>
    <property type="match status" value="1"/>
</dbReference>
<dbReference type="InterPro" id="IPR001915">
    <property type="entry name" value="Peptidase_M48"/>
</dbReference>
<keyword evidence="5" id="KW-0862">Zinc</keyword>
<reference evidence="9 10" key="1">
    <citation type="submission" date="2016-12" db="EMBL/GenBank/DDBJ databases">
        <title>Isolation and genomic insights into novel planktonic Zetaproteobacteria from stratified waters of the Chesapeake Bay.</title>
        <authorList>
            <person name="McAllister S.M."/>
            <person name="Kato S."/>
            <person name="Chan C.S."/>
            <person name="Chiu B.K."/>
            <person name="Field E.K."/>
        </authorList>
    </citation>
    <scope>NUCLEOTIDE SEQUENCE [LARGE SCALE GENOMIC DNA]</scope>
    <source>
        <strain evidence="9 10">CP-5</strain>
    </source>
</reference>
<keyword evidence="2 9" id="KW-0645">Protease</keyword>
<dbReference type="EMBL" id="CP018799">
    <property type="protein sequence ID" value="ATX79218.1"/>
    <property type="molecule type" value="Genomic_DNA"/>
</dbReference>
<keyword evidence="10" id="KW-1185">Reference proteome</keyword>
<evidence type="ECO:0000313" key="9">
    <source>
        <dbReference type="EMBL" id="ATX79218.1"/>
    </source>
</evidence>
<keyword evidence="4" id="KW-0378">Hydrolase</keyword>
<dbReference type="GO" id="GO:0051603">
    <property type="term" value="P:proteolysis involved in protein catabolic process"/>
    <property type="evidence" value="ECO:0007669"/>
    <property type="project" value="TreeGrafter"/>
</dbReference>
<keyword evidence="6" id="KW-0482">Metalloprotease</keyword>
<gene>
    <name evidence="9" type="ORF">Ga0123461_0798</name>
</gene>
<keyword evidence="7" id="KW-0732">Signal</keyword>
<evidence type="ECO:0000256" key="6">
    <source>
        <dbReference type="ARBA" id="ARBA00023049"/>
    </source>
</evidence>
<feature type="signal peptide" evidence="7">
    <location>
        <begin position="1"/>
        <end position="25"/>
    </location>
</feature>
<proteinExistence type="predicted"/>
<dbReference type="GO" id="GO:0004222">
    <property type="term" value="F:metalloendopeptidase activity"/>
    <property type="evidence" value="ECO:0007669"/>
    <property type="project" value="InterPro"/>
</dbReference>
<evidence type="ECO:0000313" key="10">
    <source>
        <dbReference type="Proteomes" id="UP000231701"/>
    </source>
</evidence>
<dbReference type="KEGG" id="maes:Ga0123461_0798"/>
<keyword evidence="3" id="KW-0479">Metal-binding</keyword>
<evidence type="ECO:0000256" key="3">
    <source>
        <dbReference type="ARBA" id="ARBA00022723"/>
    </source>
</evidence>
<evidence type="ECO:0000256" key="2">
    <source>
        <dbReference type="ARBA" id="ARBA00022670"/>
    </source>
</evidence>
<sequence length="484" mass="53837">MKFPYIVLISLIILLSGCATNPATGKQDFVMISEEEELAIGKQVFAEMSKSIVLLPEDDPLARYVDSVGQRVAATADRKDLFFRFYVVDDDTINAFALPGGYICIHRGLVNHMNNEAELAAVLGHEAGHVTARHSVQQISKARAYQTGMAITSIFIPIPQAAGMLGDVMATAILKGYGRDAELQSDELSIRYLTQAGYDPSATIGILKTLKRLDDIDTKERIDAGEKVEKYHGAFASHPETSKRIEEAIAKATALQRRSGMVNREALLAAIDGYAYGDSAEQGAVVGRRFLHPELGIQLAFPKEWVITNSPQALTARVRQQKVYFMLTMNEMQKRMSAEEVVKKMFTDRHILKLESGVRSGMPYAHGQVRQSAPNVSEAMIDAHVFLDGRKAYMLTMWSHRDQFNKYVSQFSQIANSFRSYDKVRDGDIPRITLYKWQAGDSWQKLAAQRNNILGRFTANRLAALNGMGIDEKPAPGTLIKNVK</sequence>
<dbReference type="RefSeq" id="WP_232710353.1">
    <property type="nucleotide sequence ID" value="NZ_CP018799.1"/>
</dbReference>
<dbReference type="Proteomes" id="UP000231701">
    <property type="component" value="Chromosome"/>
</dbReference>
<evidence type="ECO:0000256" key="7">
    <source>
        <dbReference type="SAM" id="SignalP"/>
    </source>
</evidence>
<dbReference type="CDD" id="cd07333">
    <property type="entry name" value="M48C_bepA_like"/>
    <property type="match status" value="1"/>
</dbReference>
<dbReference type="AlphaFoldDB" id="A0A2K8KWH9"/>
<dbReference type="GO" id="GO:0016020">
    <property type="term" value="C:membrane"/>
    <property type="evidence" value="ECO:0007669"/>
    <property type="project" value="TreeGrafter"/>
</dbReference>
<evidence type="ECO:0000256" key="1">
    <source>
        <dbReference type="ARBA" id="ARBA00001947"/>
    </source>
</evidence>
<organism evidence="9 10">
    <name type="scientific">Mariprofundus aestuarium</name>
    <dbReference type="NCBI Taxonomy" id="1921086"/>
    <lineage>
        <taxon>Bacteria</taxon>
        <taxon>Pseudomonadati</taxon>
        <taxon>Pseudomonadota</taxon>
        <taxon>Candidatius Mariprofundia</taxon>
        <taxon>Mariprofundales</taxon>
        <taxon>Mariprofundaceae</taxon>
        <taxon>Mariprofundus</taxon>
    </lineage>
</organism>
<evidence type="ECO:0000256" key="4">
    <source>
        <dbReference type="ARBA" id="ARBA00022801"/>
    </source>
</evidence>